<dbReference type="AlphaFoldDB" id="A0A392NS96"/>
<keyword evidence="2" id="KW-1185">Reference proteome</keyword>
<dbReference type="EMBL" id="LXQA010049894">
    <property type="protein sequence ID" value="MCI02693.1"/>
    <property type="molecule type" value="Genomic_DNA"/>
</dbReference>
<proteinExistence type="predicted"/>
<gene>
    <name evidence="1" type="ORF">A2U01_0023727</name>
</gene>
<accession>A0A392NS96</accession>
<reference evidence="1 2" key="1">
    <citation type="journal article" date="2018" name="Front. Plant Sci.">
        <title>Red Clover (Trifolium pratense) and Zigzag Clover (T. medium) - A Picture of Genomic Similarities and Differences.</title>
        <authorList>
            <person name="Dluhosova J."/>
            <person name="Istvanek J."/>
            <person name="Nedelnik J."/>
            <person name="Repkova J."/>
        </authorList>
    </citation>
    <scope>NUCLEOTIDE SEQUENCE [LARGE SCALE GENOMIC DNA]</scope>
    <source>
        <strain evidence="2">cv. 10/8</strain>
        <tissue evidence="1">Leaf</tissue>
    </source>
</reference>
<name>A0A392NS96_9FABA</name>
<sequence>MLGECQALLLNISLQAQSSDRSYMAQTGSFEGFDTFMTTLARQVANEDKLGYSRYHITRRSLLRIWMRRCRIGEALISLL</sequence>
<protein>
    <submittedName>
        <fullName evidence="1">Uncharacterized protein</fullName>
    </submittedName>
</protein>
<comment type="caution">
    <text evidence="1">The sequence shown here is derived from an EMBL/GenBank/DDBJ whole genome shotgun (WGS) entry which is preliminary data.</text>
</comment>
<evidence type="ECO:0000313" key="2">
    <source>
        <dbReference type="Proteomes" id="UP000265520"/>
    </source>
</evidence>
<evidence type="ECO:0000313" key="1">
    <source>
        <dbReference type="EMBL" id="MCI02693.1"/>
    </source>
</evidence>
<organism evidence="1 2">
    <name type="scientific">Trifolium medium</name>
    <dbReference type="NCBI Taxonomy" id="97028"/>
    <lineage>
        <taxon>Eukaryota</taxon>
        <taxon>Viridiplantae</taxon>
        <taxon>Streptophyta</taxon>
        <taxon>Embryophyta</taxon>
        <taxon>Tracheophyta</taxon>
        <taxon>Spermatophyta</taxon>
        <taxon>Magnoliopsida</taxon>
        <taxon>eudicotyledons</taxon>
        <taxon>Gunneridae</taxon>
        <taxon>Pentapetalae</taxon>
        <taxon>rosids</taxon>
        <taxon>fabids</taxon>
        <taxon>Fabales</taxon>
        <taxon>Fabaceae</taxon>
        <taxon>Papilionoideae</taxon>
        <taxon>50 kb inversion clade</taxon>
        <taxon>NPAAA clade</taxon>
        <taxon>Hologalegina</taxon>
        <taxon>IRL clade</taxon>
        <taxon>Trifolieae</taxon>
        <taxon>Trifolium</taxon>
    </lineage>
</organism>
<dbReference type="Proteomes" id="UP000265520">
    <property type="component" value="Unassembled WGS sequence"/>
</dbReference>